<dbReference type="NCBIfam" id="TIGR00553">
    <property type="entry name" value="pabB"/>
    <property type="match status" value="1"/>
</dbReference>
<evidence type="ECO:0000256" key="1">
    <source>
        <dbReference type="ARBA" id="ARBA00005970"/>
    </source>
</evidence>
<evidence type="ECO:0000313" key="10">
    <source>
        <dbReference type="Proteomes" id="UP000315395"/>
    </source>
</evidence>
<keyword evidence="3 9" id="KW-0808">Transferase</keyword>
<dbReference type="PANTHER" id="PTHR11236:SF18">
    <property type="entry name" value="AMINODEOXYCHORISMATE SYNTHASE"/>
    <property type="match status" value="1"/>
</dbReference>
<dbReference type="CDD" id="cd01743">
    <property type="entry name" value="GATase1_Anthranilate_Synthase"/>
    <property type="match status" value="1"/>
</dbReference>
<dbReference type="InterPro" id="IPR015890">
    <property type="entry name" value="Chorismate_C"/>
</dbReference>
<dbReference type="InterPro" id="IPR005802">
    <property type="entry name" value="ADC_synth_comp_1"/>
</dbReference>
<evidence type="ECO:0000256" key="4">
    <source>
        <dbReference type="ARBA" id="ARBA00022962"/>
    </source>
</evidence>
<evidence type="ECO:0000256" key="2">
    <source>
        <dbReference type="ARBA" id="ARBA00013139"/>
    </source>
</evidence>
<reference evidence="9 10" key="1">
    <citation type="submission" date="2019-07" db="EMBL/GenBank/DDBJ databases">
        <title>complete genome sequencing of Ornithinimicrobium sp. H23M54.</title>
        <authorList>
            <person name="Bae J.-W."/>
            <person name="Lee S.-Y."/>
        </authorList>
    </citation>
    <scope>NUCLEOTIDE SEQUENCE [LARGE SCALE GENOMIC DNA]</scope>
    <source>
        <strain evidence="9 10">H23M54</strain>
    </source>
</reference>
<dbReference type="AlphaFoldDB" id="A0A516G894"/>
<name>A0A516G894_9MICO</name>
<evidence type="ECO:0000256" key="5">
    <source>
        <dbReference type="SAM" id="MobiDB-lite"/>
    </source>
</evidence>
<feature type="region of interest" description="Disordered" evidence="5">
    <location>
        <begin position="754"/>
        <end position="774"/>
    </location>
</feature>
<dbReference type="OrthoDB" id="3518032at2"/>
<dbReference type="Pfam" id="PF00425">
    <property type="entry name" value="Chorismate_bind"/>
    <property type="match status" value="1"/>
</dbReference>
<dbReference type="PRINTS" id="PR00097">
    <property type="entry name" value="ANTSNTHASEII"/>
</dbReference>
<protein>
    <recommendedName>
        <fullName evidence="2">aminodeoxychorismate synthase</fullName>
        <ecNumber evidence="2">2.6.1.85</ecNumber>
    </recommendedName>
</protein>
<dbReference type="PROSITE" id="PS51273">
    <property type="entry name" value="GATASE_TYPE_1"/>
    <property type="match status" value="1"/>
</dbReference>
<dbReference type="KEGG" id="orz:FNH13_03875"/>
<dbReference type="Gene3D" id="3.60.120.10">
    <property type="entry name" value="Anthranilate synthase"/>
    <property type="match status" value="1"/>
</dbReference>
<dbReference type="Pfam" id="PF04715">
    <property type="entry name" value="Anth_synt_I_N"/>
    <property type="match status" value="1"/>
</dbReference>
<keyword evidence="9" id="KW-0032">Aminotransferase</keyword>
<dbReference type="InterPro" id="IPR019999">
    <property type="entry name" value="Anth_synth_I-like"/>
</dbReference>
<evidence type="ECO:0000259" key="7">
    <source>
        <dbReference type="Pfam" id="PF00425"/>
    </source>
</evidence>
<organism evidence="9 10">
    <name type="scientific">Ornithinimicrobium ciconiae</name>
    <dbReference type="NCBI Taxonomy" id="2594265"/>
    <lineage>
        <taxon>Bacteria</taxon>
        <taxon>Bacillati</taxon>
        <taxon>Actinomycetota</taxon>
        <taxon>Actinomycetes</taxon>
        <taxon>Micrococcales</taxon>
        <taxon>Ornithinimicrobiaceae</taxon>
        <taxon>Ornithinimicrobium</taxon>
    </lineage>
</organism>
<feature type="domain" description="Anthranilate synthase component I N-terminal" evidence="8">
    <location>
        <begin position="328"/>
        <end position="397"/>
    </location>
</feature>
<evidence type="ECO:0000256" key="3">
    <source>
        <dbReference type="ARBA" id="ARBA00022679"/>
    </source>
</evidence>
<feature type="domain" description="Glutamine amidotransferase" evidence="6">
    <location>
        <begin position="5"/>
        <end position="185"/>
    </location>
</feature>
<dbReference type="InterPro" id="IPR017926">
    <property type="entry name" value="GATASE"/>
</dbReference>
<feature type="region of interest" description="Disordered" evidence="5">
    <location>
        <begin position="204"/>
        <end position="224"/>
    </location>
</feature>
<dbReference type="GO" id="GO:0009396">
    <property type="term" value="P:folic acid-containing compound biosynthetic process"/>
    <property type="evidence" value="ECO:0007669"/>
    <property type="project" value="InterPro"/>
</dbReference>
<dbReference type="GO" id="GO:0005737">
    <property type="term" value="C:cytoplasm"/>
    <property type="evidence" value="ECO:0007669"/>
    <property type="project" value="TreeGrafter"/>
</dbReference>
<dbReference type="InterPro" id="IPR006805">
    <property type="entry name" value="Anth_synth_I_N"/>
</dbReference>
<keyword evidence="4" id="KW-0315">Glutamine amidotransferase</keyword>
<dbReference type="InterPro" id="IPR029062">
    <property type="entry name" value="Class_I_gatase-like"/>
</dbReference>
<accession>A0A516G894</accession>
<dbReference type="SUPFAM" id="SSF56322">
    <property type="entry name" value="ADC synthase"/>
    <property type="match status" value="1"/>
</dbReference>
<dbReference type="PANTHER" id="PTHR11236">
    <property type="entry name" value="AMINOBENZOATE/ANTHRANILATE SYNTHASE"/>
    <property type="match status" value="1"/>
</dbReference>
<dbReference type="PRINTS" id="PR00096">
    <property type="entry name" value="GATASE"/>
</dbReference>
<dbReference type="GO" id="GO:0000162">
    <property type="term" value="P:L-tryptophan biosynthetic process"/>
    <property type="evidence" value="ECO:0007669"/>
    <property type="project" value="TreeGrafter"/>
</dbReference>
<proteinExistence type="inferred from homology"/>
<evidence type="ECO:0000259" key="6">
    <source>
        <dbReference type="Pfam" id="PF00117"/>
    </source>
</evidence>
<sequence>MPRVLLIDNVDSFTYNIADLLHRVLGQAPTVWAQDHRGDLTGFAAIVVGPGPGRPQRTADMGLSLLALQQREIPVLGICLGHQGLAHLAGDAVVELAAPMHGRVSEVVHDGTGIFEAVPSQFRAVRYHSLEVRAGSSPSLLVTARAADDGVVMALADPGARRWGLQFHPESVLSEHGEQLVANFLRLAGVRVAGVRVAGAETARRPVTDGDRQPVAIGDVHQPLPTSTAGARRVRVAGVALGPAPDTWTLHQRVFADSPTAFWLDASGATSSPGTGLASARCSVLGDASGPLSYLLTHRVASGDDGPVTELSTGERLTGPLLPNLARLRNRLQLVDAADPLGAAEPAGRFRPGFVGYLGYELKAELGGSAAHVSPHPDARLVLADRALVVDHEQGVLHAVYLWDEEVRAAQEAWVEAVRSELATLPLPDADRAGARIVHSGFGALREGSMQVDGRGGRQGPADELAVGERPVDGPVDATFRHTEASYLDLIAQCQEQIRAGESYEICLTNTASWPGLVDEVELARQMRTVSPVPFAAWLRGPGPTVLSASPERFVSVTADGMVEARPIKGTRPRGTEPATDAALAEELRSSVKERAENLMIVDLLRNDLHRVCRSGSVHVPEIFEVESYATVHQLVSTVRGQLAEGMDCLDVIGTCFPGGSMTGAPKVRTMEILDRLEGGTRGVYSGALGWIGLDGAMDLSIVIRTVTLVDGTAGFGVGGAITALSDPAEEYAETQVKAAALTSALRAATVCRKVRRNRTGRSSPVRKEPDRDR</sequence>
<feature type="region of interest" description="Disordered" evidence="5">
    <location>
        <begin position="449"/>
        <end position="472"/>
    </location>
</feature>
<dbReference type="InterPro" id="IPR006221">
    <property type="entry name" value="TrpG/PapA_dom"/>
</dbReference>
<keyword evidence="10" id="KW-1185">Reference proteome</keyword>
<evidence type="ECO:0000313" key="9">
    <source>
        <dbReference type="EMBL" id="QDO87580.1"/>
    </source>
</evidence>
<dbReference type="Pfam" id="PF00117">
    <property type="entry name" value="GATase"/>
    <property type="match status" value="1"/>
</dbReference>
<dbReference type="GO" id="GO:0008153">
    <property type="term" value="P:4-aminobenzoate biosynthetic process"/>
    <property type="evidence" value="ECO:0007669"/>
    <property type="project" value="TreeGrafter"/>
</dbReference>
<gene>
    <name evidence="9" type="primary">pabB</name>
    <name evidence="9" type="ORF">FNH13_03875</name>
</gene>
<dbReference type="NCBIfam" id="TIGR00566">
    <property type="entry name" value="trpG_papA"/>
    <property type="match status" value="1"/>
</dbReference>
<dbReference type="Proteomes" id="UP000315395">
    <property type="component" value="Chromosome"/>
</dbReference>
<feature type="domain" description="Chorismate-utilising enzyme C-terminal" evidence="7">
    <location>
        <begin position="485"/>
        <end position="738"/>
    </location>
</feature>
<evidence type="ECO:0000259" key="8">
    <source>
        <dbReference type="Pfam" id="PF04715"/>
    </source>
</evidence>
<dbReference type="SUPFAM" id="SSF52317">
    <property type="entry name" value="Class I glutamine amidotransferase-like"/>
    <property type="match status" value="1"/>
</dbReference>
<dbReference type="InterPro" id="IPR005801">
    <property type="entry name" value="ADC_synthase"/>
</dbReference>
<dbReference type="GO" id="GO:0046820">
    <property type="term" value="F:4-amino-4-deoxychorismate synthase activity"/>
    <property type="evidence" value="ECO:0007669"/>
    <property type="project" value="UniProtKB-EC"/>
</dbReference>
<comment type="similarity">
    <text evidence="1">In the C-terminal section; belongs to the anthranilate synthase component I family.</text>
</comment>
<dbReference type="EC" id="2.6.1.85" evidence="2"/>
<dbReference type="EMBL" id="CP041616">
    <property type="protein sequence ID" value="QDO87580.1"/>
    <property type="molecule type" value="Genomic_DNA"/>
</dbReference>
<dbReference type="Gene3D" id="3.40.50.880">
    <property type="match status" value="1"/>
</dbReference>